<dbReference type="Proteomes" id="UP000559404">
    <property type="component" value="Unassembled WGS sequence"/>
</dbReference>
<dbReference type="PANTHER" id="PTHR47472">
    <property type="entry name" value="PROPIONYL-COA CARBOXYLASE"/>
    <property type="match status" value="1"/>
</dbReference>
<evidence type="ECO:0000313" key="3">
    <source>
        <dbReference type="Proteomes" id="UP000559404"/>
    </source>
</evidence>
<name>A0A838XT48_9HYPH</name>
<dbReference type="RefSeq" id="WP_181761803.1">
    <property type="nucleotide sequence ID" value="NZ_BMCR01000005.1"/>
</dbReference>
<reference evidence="2 3" key="2">
    <citation type="submission" date="2020-08" db="EMBL/GenBank/DDBJ databases">
        <title>Stappia taiwanensis sp. nov., isolated from a coastal thermal spring.</title>
        <authorList>
            <person name="Kampfer P."/>
        </authorList>
    </citation>
    <scope>NUCLEOTIDE SEQUENCE [LARGE SCALE GENOMIC DNA]</scope>
    <source>
        <strain evidence="2 3">DSM 23284</strain>
    </source>
</reference>
<sequence>MKSIRIGTGAGYSGDRIDPAVDLAERGQLDYLVFECLGERTIALAQLTRLDNPDHGYEPLLEARMQAVLPACKRNEVKIVTNMGAANPLAAAKATARVARSCGISGLRIAAITGDDVFDAVCNGDFLIEETGAPVASVRDKLVSANAYMGAAPIAEALAQGADIVIVGRASDPALFLGPALHAFGWQLDDWPRLGRGIVAGHLLECGAQVTGGYFADPGYKDPPHLARVGMPIGEIDEDGTLVVTKLPDTGGEVTRATCTEQLLYEVHDPARYLQPDVVADFSGVTMMEDGPDRIRLAGGSGHPRTGLLKVSLGIQEGWIGEGQISYAGPGARERGQLAADIVAERLRLLGVPCRETRGELIGVNAILGPEPDTPAPREVRMRFAARTDSRADAERIGREVEALYLNGPSGGGGAWRSTRRVIGVVSTLIPEQLVSPRIHMMEA</sequence>
<dbReference type="EMBL" id="JACEON010000021">
    <property type="protein sequence ID" value="MBA4613605.1"/>
    <property type="molecule type" value="Genomic_DNA"/>
</dbReference>
<accession>A0A838XT48</accession>
<dbReference type="Pfam" id="PF07287">
    <property type="entry name" value="AtuA"/>
    <property type="match status" value="1"/>
</dbReference>
<dbReference type="InterPro" id="IPR010839">
    <property type="entry name" value="AtuA_N"/>
</dbReference>
<keyword evidence="3" id="KW-1185">Reference proteome</keyword>
<dbReference type="PANTHER" id="PTHR47472:SF1">
    <property type="entry name" value="DUF1446-DOMAIN-CONTAINING PROTEIN"/>
    <property type="match status" value="1"/>
</dbReference>
<evidence type="ECO:0000313" key="2">
    <source>
        <dbReference type="EMBL" id="MBA4613605.1"/>
    </source>
</evidence>
<feature type="domain" description="Acyclic terpene utilisation N-terminal" evidence="1">
    <location>
        <begin position="4"/>
        <end position="441"/>
    </location>
</feature>
<organism evidence="2 3">
    <name type="scientific">Stappia taiwanensis</name>
    <dbReference type="NCBI Taxonomy" id="992267"/>
    <lineage>
        <taxon>Bacteria</taxon>
        <taxon>Pseudomonadati</taxon>
        <taxon>Pseudomonadota</taxon>
        <taxon>Alphaproteobacteria</taxon>
        <taxon>Hyphomicrobiales</taxon>
        <taxon>Stappiaceae</taxon>
        <taxon>Stappia</taxon>
    </lineage>
</organism>
<dbReference type="AlphaFoldDB" id="A0A838XT48"/>
<gene>
    <name evidence="2" type="ORF">H1W37_18260</name>
</gene>
<reference evidence="2 3" key="1">
    <citation type="submission" date="2020-07" db="EMBL/GenBank/DDBJ databases">
        <authorList>
            <person name="Li M."/>
        </authorList>
    </citation>
    <scope>NUCLEOTIDE SEQUENCE [LARGE SCALE GENOMIC DNA]</scope>
    <source>
        <strain evidence="2 3">DSM 23284</strain>
    </source>
</reference>
<protein>
    <submittedName>
        <fullName evidence="2">DUF1446 domain-containing protein</fullName>
    </submittedName>
</protein>
<proteinExistence type="predicted"/>
<evidence type="ECO:0000259" key="1">
    <source>
        <dbReference type="Pfam" id="PF07287"/>
    </source>
</evidence>
<comment type="caution">
    <text evidence="2">The sequence shown here is derived from an EMBL/GenBank/DDBJ whole genome shotgun (WGS) entry which is preliminary data.</text>
</comment>